<dbReference type="PANTHER" id="PTHR31257:SF2">
    <property type="entry name" value="RICIN B-LIKE LECTIN EULS3"/>
    <property type="match status" value="1"/>
</dbReference>
<evidence type="ECO:0000256" key="1">
    <source>
        <dbReference type="SAM" id="MobiDB-lite"/>
    </source>
</evidence>
<dbReference type="CDD" id="cd23431">
    <property type="entry name" value="beta-trefoil_Ricin_AtEULS3-like"/>
    <property type="match status" value="1"/>
</dbReference>
<keyword evidence="2" id="KW-0430">Lectin</keyword>
<feature type="region of interest" description="Disordered" evidence="1">
    <location>
        <begin position="1"/>
        <end position="108"/>
    </location>
</feature>
<dbReference type="InterPro" id="IPR035992">
    <property type="entry name" value="Ricin_B-like_lectins"/>
</dbReference>
<organism evidence="2 3">
    <name type="scientific">Senna tora</name>
    <dbReference type="NCBI Taxonomy" id="362788"/>
    <lineage>
        <taxon>Eukaryota</taxon>
        <taxon>Viridiplantae</taxon>
        <taxon>Streptophyta</taxon>
        <taxon>Embryophyta</taxon>
        <taxon>Tracheophyta</taxon>
        <taxon>Spermatophyta</taxon>
        <taxon>Magnoliopsida</taxon>
        <taxon>eudicotyledons</taxon>
        <taxon>Gunneridae</taxon>
        <taxon>Pentapetalae</taxon>
        <taxon>rosids</taxon>
        <taxon>fabids</taxon>
        <taxon>Fabales</taxon>
        <taxon>Fabaceae</taxon>
        <taxon>Caesalpinioideae</taxon>
        <taxon>Cassia clade</taxon>
        <taxon>Senna</taxon>
    </lineage>
</organism>
<dbReference type="Gene3D" id="2.80.10.50">
    <property type="match status" value="1"/>
</dbReference>
<feature type="compositionally biased region" description="Polar residues" evidence="1">
    <location>
        <begin position="53"/>
        <end position="66"/>
    </location>
</feature>
<dbReference type="OrthoDB" id="7769065at2759"/>
<dbReference type="EMBL" id="JAAIUW010000013">
    <property type="protein sequence ID" value="KAF7801504.1"/>
    <property type="molecule type" value="Genomic_DNA"/>
</dbReference>
<dbReference type="PANTHER" id="PTHR31257">
    <property type="entry name" value="RICIN B-LIKE LECTIN EULS3"/>
    <property type="match status" value="1"/>
</dbReference>
<evidence type="ECO:0000313" key="3">
    <source>
        <dbReference type="Proteomes" id="UP000634136"/>
    </source>
</evidence>
<dbReference type="AlphaFoldDB" id="A0A834SDX5"/>
<sequence length="326" mass="36896">MEFPHHHHHHHKRDDEDTNDYPPPGSNFSSFHNPPPPPPPSFFAGDEPPPSRPYSTQVYHTSHTSSEPPPPPRFQSDALDYNYPSSGAPPPPPRVPAYAPPPDSTAATVHHVSHEVDSYETHHAHRPHMPSFVHHHSHEESSDDSYGSNKRTVRVFPKAAPNFSLTIRNGNVILAPSDPSDGYQHWYKDEKYSTRVKDEEGFPAFSLVNKVTGEAIKHSIGATHPVRLVPYKSDYLDESVLWSESKDMGDGYRAVRMVNNIHLNVDAFHGDKKSGGVHDGTTIVLWKWNKGDNQLWRIVPYCKFLFEKDSGTSSFYAFYLPHNFEI</sequence>
<feature type="compositionally biased region" description="Pro residues" evidence="1">
    <location>
        <begin position="87"/>
        <end position="103"/>
    </location>
</feature>
<feature type="region of interest" description="Disordered" evidence="1">
    <location>
        <begin position="130"/>
        <end position="149"/>
    </location>
</feature>
<dbReference type="GO" id="GO:0030246">
    <property type="term" value="F:carbohydrate binding"/>
    <property type="evidence" value="ECO:0007669"/>
    <property type="project" value="UniProtKB-KW"/>
</dbReference>
<dbReference type="Proteomes" id="UP000634136">
    <property type="component" value="Unassembled WGS sequence"/>
</dbReference>
<comment type="caution">
    <text evidence="2">The sequence shown here is derived from an EMBL/GenBank/DDBJ whole genome shotgun (WGS) entry which is preliminary data.</text>
</comment>
<dbReference type="InterPro" id="IPR040249">
    <property type="entry name" value="Ricin_B-like_lectin_EULS3-like"/>
</dbReference>
<keyword evidence="3" id="KW-1185">Reference proteome</keyword>
<accession>A0A834SDX5</accession>
<evidence type="ECO:0000313" key="2">
    <source>
        <dbReference type="EMBL" id="KAF7801504.1"/>
    </source>
</evidence>
<reference evidence="2" key="1">
    <citation type="submission" date="2020-09" db="EMBL/GenBank/DDBJ databases">
        <title>Genome-Enabled Discovery of Anthraquinone Biosynthesis in Senna tora.</title>
        <authorList>
            <person name="Kang S.-H."/>
            <person name="Pandey R.P."/>
            <person name="Lee C.-M."/>
            <person name="Sim J.-S."/>
            <person name="Jeong J.-T."/>
            <person name="Choi B.-S."/>
            <person name="Jung M."/>
            <person name="Ginzburg D."/>
            <person name="Zhao K."/>
            <person name="Won S.Y."/>
            <person name="Oh T.-J."/>
            <person name="Yu Y."/>
            <person name="Kim N.-H."/>
            <person name="Lee O.R."/>
            <person name="Lee T.-H."/>
            <person name="Bashyal P."/>
            <person name="Kim T.-S."/>
            <person name="Lee W.-H."/>
            <person name="Kawkins C."/>
            <person name="Kim C.-K."/>
            <person name="Kim J.S."/>
            <person name="Ahn B.O."/>
            <person name="Rhee S.Y."/>
            <person name="Sohng J.K."/>
        </authorList>
    </citation>
    <scope>NUCLEOTIDE SEQUENCE</scope>
    <source>
        <tissue evidence="2">Leaf</tissue>
    </source>
</reference>
<name>A0A834SDX5_9FABA</name>
<protein>
    <submittedName>
        <fullName evidence="2">Ricin B-like lectin R40G3</fullName>
    </submittedName>
</protein>
<dbReference type="SUPFAM" id="SSF50370">
    <property type="entry name" value="Ricin B-like lectins"/>
    <property type="match status" value="1"/>
</dbReference>
<feature type="compositionally biased region" description="Pro residues" evidence="1">
    <location>
        <begin position="33"/>
        <end position="52"/>
    </location>
</feature>
<feature type="compositionally biased region" description="Basic residues" evidence="1">
    <location>
        <begin position="1"/>
        <end position="12"/>
    </location>
</feature>
<gene>
    <name evidence="2" type="ORF">G2W53_040615</name>
</gene>
<proteinExistence type="predicted"/>